<evidence type="ECO:0000313" key="2">
    <source>
        <dbReference type="Proteomes" id="UP000631114"/>
    </source>
</evidence>
<sequence length="52" mass="5498">MGTIAKEDGTTPSVSAEEEQLDDAVSAVGVSFDSWMVDLTAFFFLAQKGKLG</sequence>
<dbReference type="EMBL" id="JADFTS010000008">
    <property type="protein sequence ID" value="KAF9591683.1"/>
    <property type="molecule type" value="Genomic_DNA"/>
</dbReference>
<proteinExistence type="predicted"/>
<dbReference type="AlphaFoldDB" id="A0A835LDN9"/>
<gene>
    <name evidence="1" type="ORF">IFM89_005555</name>
</gene>
<keyword evidence="2" id="KW-1185">Reference proteome</keyword>
<reference evidence="1 2" key="1">
    <citation type="submission" date="2020-10" db="EMBL/GenBank/DDBJ databases">
        <title>The Coptis chinensis genome and diversification of protoberbering-type alkaloids.</title>
        <authorList>
            <person name="Wang B."/>
            <person name="Shu S."/>
            <person name="Song C."/>
            <person name="Liu Y."/>
        </authorList>
    </citation>
    <scope>NUCLEOTIDE SEQUENCE [LARGE SCALE GENOMIC DNA]</scope>
    <source>
        <strain evidence="1">HL-2020</strain>
        <tissue evidence="1">Leaf</tissue>
    </source>
</reference>
<dbReference type="Proteomes" id="UP000631114">
    <property type="component" value="Unassembled WGS sequence"/>
</dbReference>
<organism evidence="1 2">
    <name type="scientific">Coptis chinensis</name>
    <dbReference type="NCBI Taxonomy" id="261450"/>
    <lineage>
        <taxon>Eukaryota</taxon>
        <taxon>Viridiplantae</taxon>
        <taxon>Streptophyta</taxon>
        <taxon>Embryophyta</taxon>
        <taxon>Tracheophyta</taxon>
        <taxon>Spermatophyta</taxon>
        <taxon>Magnoliopsida</taxon>
        <taxon>Ranunculales</taxon>
        <taxon>Ranunculaceae</taxon>
        <taxon>Coptidoideae</taxon>
        <taxon>Coptis</taxon>
    </lineage>
</organism>
<accession>A0A835LDN9</accession>
<comment type="caution">
    <text evidence="1">The sequence shown here is derived from an EMBL/GenBank/DDBJ whole genome shotgun (WGS) entry which is preliminary data.</text>
</comment>
<name>A0A835LDN9_9MAGN</name>
<protein>
    <submittedName>
        <fullName evidence="1">Uncharacterized protein</fullName>
    </submittedName>
</protein>
<evidence type="ECO:0000313" key="1">
    <source>
        <dbReference type="EMBL" id="KAF9591683.1"/>
    </source>
</evidence>